<dbReference type="Gene3D" id="3.40.50.2300">
    <property type="match status" value="1"/>
</dbReference>
<feature type="domain" description="PTS EIIB type-3" evidence="8">
    <location>
        <begin position="3"/>
        <end position="110"/>
    </location>
</feature>
<keyword evidence="1" id="KW-0813">Transport</keyword>
<evidence type="ECO:0000259" key="8">
    <source>
        <dbReference type="PROSITE" id="PS51100"/>
    </source>
</evidence>
<reference evidence="15" key="2">
    <citation type="submission" date="2017-04" db="EMBL/GenBank/DDBJ databases">
        <title>Function of individual gut microbiota members based on whole genome sequencing of pure cultures obtained from chicken caecum.</title>
        <authorList>
            <person name="Medvecky M."/>
            <person name="Cejkova D."/>
            <person name="Polansky O."/>
            <person name="Karasova D."/>
            <person name="Kubasova T."/>
            <person name="Cizek A."/>
            <person name="Rychlik I."/>
        </authorList>
    </citation>
    <scope>NUCLEOTIDE SEQUENCE [LARGE SCALE GENOMIC DNA]</scope>
    <source>
        <strain evidence="15">An144</strain>
    </source>
</reference>
<feature type="modified residue" description="Phosphocysteine; by EIIA" evidence="7">
    <location>
        <position position="10"/>
    </location>
</feature>
<dbReference type="EMBL" id="NIBL01000002">
    <property type="protein sequence ID" value="OUZ17883.1"/>
    <property type="molecule type" value="Genomic_DNA"/>
</dbReference>
<dbReference type="EMBL" id="NFLC01000025">
    <property type="protein sequence ID" value="OUQ09165.1"/>
    <property type="molecule type" value="Genomic_DNA"/>
</dbReference>
<dbReference type="SUPFAM" id="SSF52794">
    <property type="entry name" value="PTS system IIB component-like"/>
    <property type="match status" value="1"/>
</dbReference>
<dbReference type="GO" id="GO:0008982">
    <property type="term" value="F:protein-N(PI)-phosphohistidine-sugar phosphotransferase activity"/>
    <property type="evidence" value="ECO:0007669"/>
    <property type="project" value="InterPro"/>
</dbReference>
<comment type="caution">
    <text evidence="12">The sequence shown here is derived from an EMBL/GenBank/DDBJ whole genome shotgun (WGS) entry which is preliminary data.</text>
</comment>
<dbReference type="GO" id="GO:0009401">
    <property type="term" value="P:phosphoenolpyruvate-dependent sugar phosphotransferase system"/>
    <property type="evidence" value="ECO:0007669"/>
    <property type="project" value="UniProtKB-KW"/>
</dbReference>
<dbReference type="Proteomes" id="UP000252800">
    <property type="component" value="Unassembled WGS sequence"/>
</dbReference>
<evidence type="ECO:0000313" key="10">
    <source>
        <dbReference type="EMBL" id="NME50783.1"/>
    </source>
</evidence>
<dbReference type="InterPro" id="IPR013012">
    <property type="entry name" value="PTS_EIIB_3"/>
</dbReference>
<evidence type="ECO:0000313" key="18">
    <source>
        <dbReference type="Proteomes" id="UP000588071"/>
    </source>
</evidence>
<dbReference type="Proteomes" id="UP001255696">
    <property type="component" value="Unassembled WGS sequence"/>
</dbReference>
<evidence type="ECO:0000313" key="15">
    <source>
        <dbReference type="Proteomes" id="UP000196074"/>
    </source>
</evidence>
<dbReference type="PANTHER" id="PTHR34581">
    <property type="entry name" value="PTS SYSTEM N,N'-DIACETYLCHITOBIOSE-SPECIFIC EIIB COMPONENT"/>
    <property type="match status" value="1"/>
</dbReference>
<dbReference type="RefSeq" id="WP_016250439.1">
    <property type="nucleotide sequence ID" value="NZ_AP035890.1"/>
</dbReference>
<keyword evidence="6" id="KW-0418">Kinase</keyword>
<evidence type="ECO:0000256" key="5">
    <source>
        <dbReference type="ARBA" id="ARBA00022683"/>
    </source>
</evidence>
<dbReference type="PROSITE" id="PS51100">
    <property type="entry name" value="PTS_EIIB_TYPE_3"/>
    <property type="match status" value="1"/>
</dbReference>
<organism evidence="12 15">
    <name type="scientific">Enterococcus cecorum</name>
    <dbReference type="NCBI Taxonomy" id="44008"/>
    <lineage>
        <taxon>Bacteria</taxon>
        <taxon>Bacillati</taxon>
        <taxon>Bacillota</taxon>
        <taxon>Bacilli</taxon>
        <taxon>Lactobacillales</taxon>
        <taxon>Enterococcaceae</taxon>
        <taxon>Enterococcus</taxon>
    </lineage>
</organism>
<dbReference type="AlphaFoldDB" id="A0A0H2Q6A0"/>
<evidence type="ECO:0000256" key="3">
    <source>
        <dbReference type="ARBA" id="ARBA00022597"/>
    </source>
</evidence>
<evidence type="ECO:0000313" key="9">
    <source>
        <dbReference type="EMBL" id="MDT2796621.1"/>
    </source>
</evidence>
<dbReference type="EMBL" id="LEOY01000014">
    <property type="protein sequence ID" value="RBR28561.1"/>
    <property type="molecule type" value="Genomic_DNA"/>
</dbReference>
<protein>
    <submittedName>
        <fullName evidence="12">PTS sugar transporter subunit IIB</fullName>
    </submittedName>
    <submittedName>
        <fullName evidence="14">PTS system lactose/cellobiose-specific transporter subunit IIB</fullName>
    </submittedName>
</protein>
<keyword evidence="2" id="KW-0597">Phosphoprotein</keyword>
<dbReference type="Proteomes" id="UP000196503">
    <property type="component" value="Unassembled WGS sequence"/>
</dbReference>
<dbReference type="Proteomes" id="UP000588071">
    <property type="component" value="Unassembled WGS sequence"/>
</dbReference>
<dbReference type="Proteomes" id="UP000196074">
    <property type="component" value="Unassembled WGS sequence"/>
</dbReference>
<evidence type="ECO:0000313" key="11">
    <source>
        <dbReference type="EMBL" id="OUQ09165.1"/>
    </source>
</evidence>
<name>A0A0H2Q6A0_9ENTE</name>
<keyword evidence="4" id="KW-0808">Transferase</keyword>
<dbReference type="Pfam" id="PF02302">
    <property type="entry name" value="PTS_IIB"/>
    <property type="match status" value="1"/>
</dbReference>
<reference evidence="13 16" key="3">
    <citation type="submission" date="2017-05" db="EMBL/GenBank/DDBJ databases">
        <title>The Genome Sequence of Enterococcus faecium 2D5_DIV0622.</title>
        <authorList>
            <consortium name="The Broad Institute Genomics Platform"/>
            <consortium name="The Broad Institute Genomic Center for Infectious Diseases"/>
            <person name="Earl A."/>
            <person name="Manson A."/>
            <person name="Schwartman J."/>
            <person name="Gilmore M."/>
            <person name="Abouelleil A."/>
            <person name="Cao P."/>
            <person name="Chapman S."/>
            <person name="Cusick C."/>
            <person name="Shea T."/>
            <person name="Young S."/>
            <person name="Neafsey D."/>
            <person name="Nusbaum C."/>
            <person name="Birren B."/>
        </authorList>
    </citation>
    <scope>NUCLEOTIDE SEQUENCE [LARGE SCALE GENOMIC DNA]</scope>
    <source>
        <strain evidence="13 16">2D5_DIV0622</strain>
    </source>
</reference>
<evidence type="ECO:0000313" key="12">
    <source>
        <dbReference type="EMBL" id="OUQ11412.1"/>
    </source>
</evidence>
<dbReference type="EMBL" id="NFLC01000003">
    <property type="protein sequence ID" value="OUQ11412.1"/>
    <property type="molecule type" value="Genomic_DNA"/>
</dbReference>
<reference evidence="14 17" key="1">
    <citation type="submission" date="2015-06" db="EMBL/GenBank/DDBJ databases">
        <title>The Genome Sequence of Enterococcus cecorum 170AEA1.</title>
        <authorList>
            <consortium name="The Broad Institute Genomics Platform"/>
            <consortium name="The Broad Institute Genome Sequencing Center for Infectious Disease"/>
            <person name="Earl A.M."/>
            <person name="Van Tyne D."/>
            <person name="Lebreton F."/>
            <person name="Saavedra J.T."/>
            <person name="Gilmore M.S."/>
            <person name="Manson McGuire A."/>
            <person name="Clock S."/>
            <person name="Crupain M."/>
            <person name="Rangan U."/>
            <person name="Young S."/>
            <person name="Abouelleil A."/>
            <person name="Cao P."/>
            <person name="Chapman S.B."/>
            <person name="Griggs A."/>
            <person name="Priest M."/>
            <person name="Shea T."/>
            <person name="Wortman J."/>
            <person name="Nusbaum C."/>
            <person name="Birren B."/>
        </authorList>
    </citation>
    <scope>NUCLEOTIDE SEQUENCE [LARGE SCALE GENOMIC DNA]</scope>
    <source>
        <strain evidence="14 17">170AEA1</strain>
    </source>
</reference>
<reference evidence="9" key="6">
    <citation type="submission" date="2023-03" db="EMBL/GenBank/DDBJ databases">
        <authorList>
            <person name="Shen W."/>
            <person name="Cai J."/>
        </authorList>
    </citation>
    <scope>NUCLEOTIDE SEQUENCE</scope>
    <source>
        <strain evidence="9">B245-2</strain>
    </source>
</reference>
<gene>
    <name evidence="13" type="ORF">A5869_001355</name>
    <name evidence="12" type="ORF">B5E88_02860</name>
    <name evidence="11" type="ORF">B5E88_10380</name>
    <name evidence="14" type="ORF">EB18_01693</name>
    <name evidence="10" type="ORF">HF857_11310</name>
    <name evidence="9" type="ORF">P7H47_05105</name>
</gene>
<evidence type="ECO:0000313" key="14">
    <source>
        <dbReference type="EMBL" id="RBR28561.1"/>
    </source>
</evidence>
<keyword evidence="5" id="KW-0598">Phosphotransferase system</keyword>
<evidence type="ECO:0000256" key="6">
    <source>
        <dbReference type="ARBA" id="ARBA00022777"/>
    </source>
</evidence>
<evidence type="ECO:0000256" key="7">
    <source>
        <dbReference type="PROSITE-ProRule" id="PRU00423"/>
    </source>
</evidence>
<dbReference type="InterPro" id="IPR036095">
    <property type="entry name" value="PTS_EIIB-like_sf"/>
</dbReference>
<reference evidence="10 18" key="5">
    <citation type="submission" date="2020-04" db="EMBL/GenBank/DDBJ databases">
        <authorList>
            <person name="Hitch T.C.A."/>
            <person name="Wylensek D."/>
            <person name="Clavel T."/>
        </authorList>
    </citation>
    <scope>NUCLEOTIDE SEQUENCE [LARGE SCALE GENOMIC DNA]</scope>
    <source>
        <strain evidence="10 18">WCA-380-WT-3C</strain>
    </source>
</reference>
<evidence type="ECO:0000313" key="17">
    <source>
        <dbReference type="Proteomes" id="UP000252800"/>
    </source>
</evidence>
<dbReference type="InterPro" id="IPR051819">
    <property type="entry name" value="PTS_sugar-specific_EIIB"/>
</dbReference>
<dbReference type="GeneID" id="60870542"/>
<dbReference type="EMBL" id="JARQBI010000009">
    <property type="protein sequence ID" value="MDT2796621.1"/>
    <property type="molecule type" value="Genomic_DNA"/>
</dbReference>
<dbReference type="PANTHER" id="PTHR34581:SF2">
    <property type="entry name" value="PTS SYSTEM N,N'-DIACETYLCHITOBIOSE-SPECIFIC EIIB COMPONENT"/>
    <property type="match status" value="1"/>
</dbReference>
<dbReference type="EMBL" id="JABAFV010000032">
    <property type="protein sequence ID" value="NME50783.1"/>
    <property type="molecule type" value="Genomic_DNA"/>
</dbReference>
<sequence>MAKETIMLCCAAGMSTSLLVTKMKEAAEKQGKDAEIFAVSASEADHELDSKKIDVVLLGPQVRYMQNDFKKKLAGRNNGADIPLAVIDMRAYGMMDGAAVVTQAYELMGK</sequence>
<reference evidence="12" key="4">
    <citation type="journal article" date="2018" name="BMC Genomics">
        <title>Whole genome sequencing and function prediction of 133 gut anaerobes isolated from chicken caecum in pure cultures.</title>
        <authorList>
            <person name="Medvecky M."/>
            <person name="Cejkova D."/>
            <person name="Polansky O."/>
            <person name="Karasova D."/>
            <person name="Kubasova T."/>
            <person name="Cizek A."/>
            <person name="Rychlik I."/>
        </authorList>
    </citation>
    <scope>NUCLEOTIDE SEQUENCE</scope>
    <source>
        <strain evidence="12">An144</strain>
    </source>
</reference>
<dbReference type="CDD" id="cd05564">
    <property type="entry name" value="PTS_IIB_chitobiose_lichenan"/>
    <property type="match status" value="1"/>
</dbReference>
<keyword evidence="3 12" id="KW-0762">Sugar transport</keyword>
<accession>A0A0H2Q6A0</accession>
<evidence type="ECO:0000313" key="16">
    <source>
        <dbReference type="Proteomes" id="UP000196503"/>
    </source>
</evidence>
<evidence type="ECO:0000313" key="13">
    <source>
        <dbReference type="EMBL" id="OUZ17883.1"/>
    </source>
</evidence>
<evidence type="ECO:0000256" key="1">
    <source>
        <dbReference type="ARBA" id="ARBA00022448"/>
    </source>
</evidence>
<evidence type="ECO:0000256" key="4">
    <source>
        <dbReference type="ARBA" id="ARBA00022679"/>
    </source>
</evidence>
<dbReference type="InterPro" id="IPR003501">
    <property type="entry name" value="PTS_EIIB_2/3"/>
</dbReference>
<evidence type="ECO:0000256" key="2">
    <source>
        <dbReference type="ARBA" id="ARBA00022553"/>
    </source>
</evidence>
<dbReference type="GO" id="GO:0016301">
    <property type="term" value="F:kinase activity"/>
    <property type="evidence" value="ECO:0007669"/>
    <property type="project" value="UniProtKB-KW"/>
</dbReference>
<proteinExistence type="predicted"/>